<evidence type="ECO:0000313" key="2">
    <source>
        <dbReference type="EMBL" id="GJT13859.1"/>
    </source>
</evidence>
<name>A0ABQ5C8Q5_9ASTR</name>
<dbReference type="Proteomes" id="UP001151760">
    <property type="component" value="Unassembled WGS sequence"/>
</dbReference>
<organism evidence="3 4">
    <name type="scientific">Tanacetum coccineum</name>
    <dbReference type="NCBI Taxonomy" id="301880"/>
    <lineage>
        <taxon>Eukaryota</taxon>
        <taxon>Viridiplantae</taxon>
        <taxon>Streptophyta</taxon>
        <taxon>Embryophyta</taxon>
        <taxon>Tracheophyta</taxon>
        <taxon>Spermatophyta</taxon>
        <taxon>Magnoliopsida</taxon>
        <taxon>eudicotyledons</taxon>
        <taxon>Gunneridae</taxon>
        <taxon>Pentapetalae</taxon>
        <taxon>asterids</taxon>
        <taxon>campanulids</taxon>
        <taxon>Asterales</taxon>
        <taxon>Asteraceae</taxon>
        <taxon>Asteroideae</taxon>
        <taxon>Anthemideae</taxon>
        <taxon>Anthemidinae</taxon>
        <taxon>Tanacetum</taxon>
    </lineage>
</organism>
<accession>A0ABQ5C8Q5</accession>
<evidence type="ECO:0000256" key="1">
    <source>
        <dbReference type="SAM" id="MobiDB-lite"/>
    </source>
</evidence>
<protein>
    <submittedName>
        <fullName evidence="3">Uncharacterized protein</fullName>
    </submittedName>
</protein>
<dbReference type="EMBL" id="BQNB010013265">
    <property type="protein sequence ID" value="GJT13859.1"/>
    <property type="molecule type" value="Genomic_DNA"/>
</dbReference>
<gene>
    <name evidence="2" type="ORF">Tco_0860901</name>
    <name evidence="3" type="ORF">Tco_0892819</name>
</gene>
<feature type="region of interest" description="Disordered" evidence="1">
    <location>
        <begin position="60"/>
        <end position="99"/>
    </location>
</feature>
<evidence type="ECO:0000313" key="4">
    <source>
        <dbReference type="Proteomes" id="UP001151760"/>
    </source>
</evidence>
<sequence>METKQQLILHPRLHQRLHSAKGEVRIVATMIRGQPGLDELEFDDLYNNLKVYEHELKGVSTSSALDPQSRSKHPPPQKGTASVIEPRSYRYPFQEDPKP</sequence>
<keyword evidence="4" id="KW-1185">Reference proteome</keyword>
<reference evidence="3" key="2">
    <citation type="submission" date="2022-01" db="EMBL/GenBank/DDBJ databases">
        <authorList>
            <person name="Yamashiro T."/>
            <person name="Shiraishi A."/>
            <person name="Satake H."/>
            <person name="Nakayama K."/>
        </authorList>
    </citation>
    <scope>NUCLEOTIDE SEQUENCE</scope>
</reference>
<reference evidence="3" key="1">
    <citation type="journal article" date="2022" name="Int. J. Mol. Sci.">
        <title>Draft Genome of Tanacetum Coccineum: Genomic Comparison of Closely Related Tanacetum-Family Plants.</title>
        <authorList>
            <person name="Yamashiro T."/>
            <person name="Shiraishi A."/>
            <person name="Nakayama K."/>
            <person name="Satake H."/>
        </authorList>
    </citation>
    <scope>NUCLEOTIDE SEQUENCE</scope>
</reference>
<evidence type="ECO:0000313" key="3">
    <source>
        <dbReference type="EMBL" id="GJT22882.1"/>
    </source>
</evidence>
<dbReference type="EMBL" id="BQNB010014007">
    <property type="protein sequence ID" value="GJT22882.1"/>
    <property type="molecule type" value="Genomic_DNA"/>
</dbReference>
<proteinExistence type="predicted"/>
<comment type="caution">
    <text evidence="3">The sequence shown here is derived from an EMBL/GenBank/DDBJ whole genome shotgun (WGS) entry which is preliminary data.</text>
</comment>